<dbReference type="InterPro" id="IPR020835">
    <property type="entry name" value="Catalase_sf"/>
</dbReference>
<dbReference type="Gene3D" id="2.40.180.10">
    <property type="entry name" value="Catalase core domain"/>
    <property type="match status" value="1"/>
</dbReference>
<feature type="binding site" evidence="13">
    <location>
        <position position="216"/>
    </location>
    <ligand>
        <name>heme</name>
        <dbReference type="ChEBI" id="CHEBI:30413"/>
    </ligand>
</feature>
<dbReference type="InterPro" id="IPR029062">
    <property type="entry name" value="Class_I_gatase-like"/>
</dbReference>
<keyword evidence="9 10" id="KW-0376">Hydrogen peroxide</keyword>
<accession>A0A418MWG6</accession>
<dbReference type="PANTHER" id="PTHR42821">
    <property type="entry name" value="CATALASE"/>
    <property type="match status" value="1"/>
</dbReference>
<dbReference type="EMBL" id="QXEC01000007">
    <property type="protein sequence ID" value="RIV39231.1"/>
    <property type="molecule type" value="Genomic_DNA"/>
</dbReference>
<evidence type="ECO:0000256" key="7">
    <source>
        <dbReference type="ARBA" id="ARBA00023002"/>
    </source>
</evidence>
<dbReference type="Gene3D" id="1.20.1370.20">
    <property type="match status" value="1"/>
</dbReference>
<dbReference type="GO" id="GO:0042744">
    <property type="term" value="P:hydrogen peroxide catabolic process"/>
    <property type="evidence" value="ECO:0007669"/>
    <property type="project" value="UniProtKB-UniRule"/>
</dbReference>
<dbReference type="GO" id="GO:0004096">
    <property type="term" value="F:catalase activity"/>
    <property type="evidence" value="ECO:0007669"/>
    <property type="project" value="UniProtKB-UniRule"/>
</dbReference>
<evidence type="ECO:0000256" key="3">
    <source>
        <dbReference type="ARBA" id="ARBA00012314"/>
    </source>
</evidence>
<comment type="function">
    <text evidence="10">Decomposes hydrogen peroxide into water and oxygen; serves to protect cells from the toxic effects of hydrogen peroxide.</text>
</comment>
<evidence type="ECO:0000256" key="14">
    <source>
        <dbReference type="PIRSR" id="PIRSR038927-4"/>
    </source>
</evidence>
<dbReference type="CDD" id="cd03132">
    <property type="entry name" value="GATase1_catalase"/>
    <property type="match status" value="1"/>
</dbReference>
<proteinExistence type="inferred from homology"/>
<dbReference type="FunFam" id="2.40.180.10:FF:000003">
    <property type="entry name" value="Catalase"/>
    <property type="match status" value="1"/>
</dbReference>
<evidence type="ECO:0000256" key="6">
    <source>
        <dbReference type="ARBA" id="ARBA00022723"/>
    </source>
</evidence>
<evidence type="ECO:0000256" key="9">
    <source>
        <dbReference type="ARBA" id="ARBA00023324"/>
    </source>
</evidence>
<dbReference type="InterPro" id="IPR010582">
    <property type="entry name" value="Catalase_immune_responsive"/>
</dbReference>
<keyword evidence="4 10" id="KW-0575">Peroxidase</keyword>
<feature type="region of interest" description="Disordered" evidence="16">
    <location>
        <begin position="22"/>
        <end position="82"/>
    </location>
</feature>
<dbReference type="SUPFAM" id="SSF56634">
    <property type="entry name" value="Heme-dependent catalase-like"/>
    <property type="match status" value="1"/>
</dbReference>
<dbReference type="GO" id="GO:0020037">
    <property type="term" value="F:heme binding"/>
    <property type="evidence" value="ECO:0007669"/>
    <property type="project" value="UniProtKB-UniRule"/>
</dbReference>
<feature type="binding site" description="axial binding residue" evidence="12">
    <location>
        <position position="418"/>
    </location>
    <ligand>
        <name>heme</name>
        <dbReference type="ChEBI" id="CHEBI:30413"/>
    </ligand>
    <ligandPart>
        <name>Fe</name>
        <dbReference type="ChEBI" id="CHEBI:18248"/>
    </ligandPart>
</feature>
<comment type="catalytic activity">
    <reaction evidence="10 15">
        <text>2 H2O2 = O2 + 2 H2O</text>
        <dbReference type="Rhea" id="RHEA:20309"/>
        <dbReference type="ChEBI" id="CHEBI:15377"/>
        <dbReference type="ChEBI" id="CHEBI:15379"/>
        <dbReference type="ChEBI" id="CHEBI:16240"/>
        <dbReference type="EC" id="1.11.1.6"/>
    </reaction>
</comment>
<dbReference type="RefSeq" id="WP_119574771.1">
    <property type="nucleotide sequence ID" value="NZ_QXEC01000007.1"/>
</dbReference>
<dbReference type="PANTHER" id="PTHR42821:SF1">
    <property type="entry name" value="CATALASE-B"/>
    <property type="match status" value="1"/>
</dbReference>
<dbReference type="GO" id="GO:0006979">
    <property type="term" value="P:response to oxidative stress"/>
    <property type="evidence" value="ECO:0007669"/>
    <property type="project" value="InterPro"/>
</dbReference>
<sequence>METRNPAKAVKDVVESAAEKVADVLSPDVPGAPGSAPPAVGEPTTPHGPLPPKPEQGSPQTRTPTGARTGAPATATGQQGDFLTTSQGARLRDTDHALKAGPRGPVLLQDHHLREKITHFDHERIPERVVHARGAGAHGVFTGYGTAENVTRAAFLAKGRETEVFVRFSTVLGSRGSADTVRDTRGFATKFYTDEGTFDLVANNMPVFFIQDAIKFPDIIHAAKPHPDREIPQAQSAHDTFWDFVSLHTEAQHHTMWNMSDRGIPRSYRTMEGFGVHTFRLVNAAGETALAKFHWKPKLGVHSLVWEEAQLLGGIDPDFHRRDLYDAIEAGAFPEWELGIQVLPDTPEETFAGIDLLDPTKIVPEELAPVQPVGRLVLNRTPSNFFAETEQVAFHVGHLPPGIDVTNDPLLQGRLFSYVDTQLTRLGGPNFSQIPINRPHAPVNDMLRDGFHQHAVHAGVAPYRPNSLDGGNPFPAGDDDHPFVDVPVQVTAAPKIRQNPASFDDHFSQARLFWLSMSPVEREHIIRAYTFELGKCYHQAIKERQLRCLANIDPVLCAEVATGLGLPAPEPTLPLAEVTPSPALSQVGRQWPGDGRLVGIVVDSDADLDTVGQVRRAVFAADMVPLLIAPHGGRLGDLPVQRTFATGRSVELDAVLLATAPVPAPDALPARDARADAPGATTVDPRVLLLVQECWRHAKPIGAWDTGVAVLDRAGVSGTPGVVTGDTAADVFVGVQQLMAQHRVWERFPAPVG</sequence>
<gene>
    <name evidence="18" type="ORF">D2L64_09565</name>
</gene>
<feature type="compositionally biased region" description="Low complexity" evidence="16">
    <location>
        <begin position="26"/>
        <end position="45"/>
    </location>
</feature>
<feature type="binding site" evidence="13">
    <location>
        <position position="414"/>
    </location>
    <ligand>
        <name>heme</name>
        <dbReference type="ChEBI" id="CHEBI:30413"/>
    </ligand>
</feature>
<evidence type="ECO:0000256" key="4">
    <source>
        <dbReference type="ARBA" id="ARBA00022559"/>
    </source>
</evidence>
<dbReference type="Gene3D" id="3.40.50.880">
    <property type="match status" value="1"/>
</dbReference>
<reference evidence="18 19" key="1">
    <citation type="submission" date="2018-08" db="EMBL/GenBank/DDBJ databases">
        <title>Jishengella sp. nov., isolated from a root of Azadirachta indica A. Juss. var. siamensis Valenton.</title>
        <authorList>
            <person name="Kuncharoen N."/>
            <person name="Tanasupawat S."/>
            <person name="Kudo T."/>
            <person name="Ohkuma M."/>
        </authorList>
    </citation>
    <scope>NUCLEOTIDE SEQUENCE [LARGE SCALE GENOMIC DNA]</scope>
    <source>
        <strain evidence="18 19">AZ1-13</strain>
    </source>
</reference>
<feature type="cross-link" description="3'-histidyl-3-tyrosine (His-Tyr)" evidence="14">
    <location>
        <begin position="395"/>
        <end position="418"/>
    </location>
</feature>
<comment type="cofactor">
    <cofactor evidence="1 10 12">
        <name>heme</name>
        <dbReference type="ChEBI" id="CHEBI:30413"/>
    </cofactor>
</comment>
<keyword evidence="7 10" id="KW-0560">Oxidoreductase</keyword>
<dbReference type="OrthoDB" id="3169619at2"/>
<dbReference type="SMART" id="SM01060">
    <property type="entry name" value="Catalase"/>
    <property type="match status" value="1"/>
</dbReference>
<organism evidence="18 19">
    <name type="scientific">Micromonospora radicis</name>
    <dbReference type="NCBI Taxonomy" id="1894971"/>
    <lineage>
        <taxon>Bacteria</taxon>
        <taxon>Bacillati</taxon>
        <taxon>Actinomycetota</taxon>
        <taxon>Actinomycetes</taxon>
        <taxon>Micromonosporales</taxon>
        <taxon>Micromonosporaceae</taxon>
        <taxon>Micromonospora</taxon>
    </lineage>
</organism>
<dbReference type="Proteomes" id="UP000283832">
    <property type="component" value="Unassembled WGS sequence"/>
</dbReference>
<comment type="caution">
    <text evidence="18">The sequence shown here is derived from an EMBL/GenBank/DDBJ whole genome shotgun (WGS) entry which is preliminary data.</text>
</comment>
<evidence type="ECO:0000256" key="11">
    <source>
        <dbReference type="PIRSR" id="PIRSR038927-1"/>
    </source>
</evidence>
<feature type="domain" description="Catalase core" evidence="17">
    <location>
        <begin position="84"/>
        <end position="472"/>
    </location>
</feature>
<keyword evidence="19" id="KW-1185">Reference proteome</keyword>
<dbReference type="GO" id="GO:0046872">
    <property type="term" value="F:metal ion binding"/>
    <property type="evidence" value="ECO:0007669"/>
    <property type="project" value="UniProtKB-KW"/>
</dbReference>
<evidence type="ECO:0000256" key="10">
    <source>
        <dbReference type="PIRNR" id="PIRNR038927"/>
    </source>
</evidence>
<evidence type="ECO:0000256" key="1">
    <source>
        <dbReference type="ARBA" id="ARBA00001971"/>
    </source>
</evidence>
<keyword evidence="5 10" id="KW-0349">Heme</keyword>
<dbReference type="Pfam" id="PF18011">
    <property type="entry name" value="Catalase_C"/>
    <property type="match status" value="1"/>
</dbReference>
<feature type="active site" evidence="11">
    <location>
        <position position="203"/>
    </location>
</feature>
<evidence type="ECO:0000313" key="19">
    <source>
        <dbReference type="Proteomes" id="UP000283832"/>
    </source>
</evidence>
<dbReference type="PROSITE" id="PS00437">
    <property type="entry name" value="CATALASE_1"/>
    <property type="match status" value="1"/>
</dbReference>
<dbReference type="InterPro" id="IPR018028">
    <property type="entry name" value="Catalase"/>
</dbReference>
<dbReference type="PIRSF" id="PIRSF038927">
    <property type="entry name" value="Catalase_clade2"/>
    <property type="match status" value="1"/>
</dbReference>
<evidence type="ECO:0000256" key="5">
    <source>
        <dbReference type="ARBA" id="ARBA00022617"/>
    </source>
</evidence>
<feature type="binding site" evidence="13">
    <location>
        <position position="128"/>
    </location>
    <ligand>
        <name>heme</name>
        <dbReference type="ChEBI" id="CHEBI:30413"/>
    </ligand>
</feature>
<dbReference type="PROSITE" id="PS51402">
    <property type="entry name" value="CATALASE_3"/>
    <property type="match status" value="1"/>
</dbReference>
<dbReference type="GO" id="GO:0005829">
    <property type="term" value="C:cytosol"/>
    <property type="evidence" value="ECO:0007669"/>
    <property type="project" value="TreeGrafter"/>
</dbReference>
<dbReference type="SUPFAM" id="SSF52317">
    <property type="entry name" value="Class I glutamine amidotransferase-like"/>
    <property type="match status" value="1"/>
</dbReference>
<protein>
    <recommendedName>
        <fullName evidence="3 10">Catalase</fullName>
        <ecNumber evidence="3 10">1.11.1.6</ecNumber>
    </recommendedName>
</protein>
<dbReference type="InterPro" id="IPR041399">
    <property type="entry name" value="Catalase_large_C"/>
</dbReference>
<dbReference type="InterPro" id="IPR024708">
    <property type="entry name" value="Catalase_AS"/>
</dbReference>
<evidence type="ECO:0000256" key="15">
    <source>
        <dbReference type="RuleBase" id="RU000498"/>
    </source>
</evidence>
<keyword evidence="8 10" id="KW-0408">Iron</keyword>
<dbReference type="Pfam" id="PF06628">
    <property type="entry name" value="Catalase-rel"/>
    <property type="match status" value="1"/>
</dbReference>
<feature type="compositionally biased region" description="Low complexity" evidence="16">
    <location>
        <begin position="59"/>
        <end position="80"/>
    </location>
</feature>
<keyword evidence="6 10" id="KW-0479">Metal-binding</keyword>
<dbReference type="EC" id="1.11.1.6" evidence="3 10"/>
<evidence type="ECO:0000256" key="16">
    <source>
        <dbReference type="SAM" id="MobiDB-lite"/>
    </source>
</evidence>
<dbReference type="InterPro" id="IPR024712">
    <property type="entry name" value="Catalase_clade2"/>
</dbReference>
<feature type="binding site" evidence="13">
    <location>
        <position position="167"/>
    </location>
    <ligand>
        <name>heme</name>
        <dbReference type="ChEBI" id="CHEBI:30413"/>
    </ligand>
</feature>
<dbReference type="InterPro" id="IPR002226">
    <property type="entry name" value="Catalase_haem_BS"/>
</dbReference>
<dbReference type="Pfam" id="PF00199">
    <property type="entry name" value="Catalase"/>
    <property type="match status" value="1"/>
</dbReference>
<name>A0A418MWG6_9ACTN</name>
<evidence type="ECO:0000256" key="13">
    <source>
        <dbReference type="PIRSR" id="PIRSR038927-3"/>
    </source>
</evidence>
<evidence type="ECO:0000256" key="2">
    <source>
        <dbReference type="ARBA" id="ARBA00010660"/>
    </source>
</evidence>
<dbReference type="PRINTS" id="PR00067">
    <property type="entry name" value="CATALASE"/>
</dbReference>
<dbReference type="AlphaFoldDB" id="A0A418MWG6"/>
<dbReference type="InterPro" id="IPR043156">
    <property type="entry name" value="Catalase_clade2_helical"/>
</dbReference>
<evidence type="ECO:0000256" key="8">
    <source>
        <dbReference type="ARBA" id="ARBA00023004"/>
    </source>
</evidence>
<feature type="binding site" evidence="13">
    <location>
        <position position="425"/>
    </location>
    <ligand>
        <name>heme</name>
        <dbReference type="ChEBI" id="CHEBI:30413"/>
    </ligand>
</feature>
<feature type="active site" evidence="11">
    <location>
        <position position="131"/>
    </location>
</feature>
<comment type="similarity">
    <text evidence="2">Belongs to the catalase family. HPII subfamily.</text>
</comment>
<evidence type="ECO:0000256" key="12">
    <source>
        <dbReference type="PIRSR" id="PIRSR038927-2"/>
    </source>
</evidence>
<evidence type="ECO:0000313" key="18">
    <source>
        <dbReference type="EMBL" id="RIV39231.1"/>
    </source>
</evidence>
<dbReference type="InterPro" id="IPR011614">
    <property type="entry name" value="Catalase_core"/>
</dbReference>
<evidence type="ECO:0000259" key="17">
    <source>
        <dbReference type="SMART" id="SM01060"/>
    </source>
</evidence>
<dbReference type="PROSITE" id="PS00438">
    <property type="entry name" value="CATALASE_2"/>
    <property type="match status" value="1"/>
</dbReference>